<dbReference type="PROSITE" id="PS50200">
    <property type="entry name" value="RA"/>
    <property type="match status" value="1"/>
</dbReference>
<dbReference type="SMART" id="SM00314">
    <property type="entry name" value="RA"/>
    <property type="match status" value="1"/>
</dbReference>
<dbReference type="PROSITE" id="PS50297">
    <property type="entry name" value="ANK_REP_REGION"/>
    <property type="match status" value="1"/>
</dbReference>
<feature type="domain" description="HTH OST-type" evidence="8">
    <location>
        <begin position="1197"/>
        <end position="1267"/>
    </location>
</feature>
<keyword evidence="10" id="KW-1185">Reference proteome</keyword>
<dbReference type="SUPFAM" id="SSF49879">
    <property type="entry name" value="SMAD/FHA domain"/>
    <property type="match status" value="1"/>
</dbReference>
<dbReference type="SMART" id="SM01132">
    <property type="entry name" value="DIL"/>
    <property type="match status" value="1"/>
</dbReference>
<evidence type="ECO:0000313" key="9">
    <source>
        <dbReference type="EMBL" id="KAJ8283938.1"/>
    </source>
</evidence>
<evidence type="ECO:0000313" key="10">
    <source>
        <dbReference type="Proteomes" id="UP001152803"/>
    </source>
</evidence>
<dbReference type="Gene3D" id="3.30.565.10">
    <property type="entry name" value="Histidine kinase-like ATPase, C-terminal domain"/>
    <property type="match status" value="1"/>
</dbReference>
<dbReference type="Pfam" id="PF13637">
    <property type="entry name" value="Ank_4"/>
    <property type="match status" value="1"/>
</dbReference>
<dbReference type="PROSITE" id="PS50853">
    <property type="entry name" value="FN3"/>
    <property type="match status" value="1"/>
</dbReference>
<evidence type="ECO:0000256" key="2">
    <source>
        <dbReference type="PROSITE-ProRule" id="PRU00023"/>
    </source>
</evidence>
<feature type="compositionally biased region" description="Low complexity" evidence="3">
    <location>
        <begin position="41"/>
        <end position="56"/>
    </location>
</feature>
<dbReference type="NCBIfam" id="NF047352">
    <property type="entry name" value="P_loop_sacsin"/>
    <property type="match status" value="1"/>
</dbReference>
<dbReference type="GO" id="GO:0000132">
    <property type="term" value="P:establishment of mitotic spindle orientation"/>
    <property type="evidence" value="ECO:0007669"/>
    <property type="project" value="TreeGrafter"/>
</dbReference>
<dbReference type="InterPro" id="IPR037983">
    <property type="entry name" value="CBD_Rasip1/Radil"/>
</dbReference>
<dbReference type="InterPro" id="IPR039269">
    <property type="entry name" value="ANKFN1"/>
</dbReference>
<dbReference type="InterPro" id="IPR036116">
    <property type="entry name" value="FN3_sf"/>
</dbReference>
<accession>A0A9Q1DY63</accession>
<dbReference type="Pfam" id="PF00788">
    <property type="entry name" value="RA"/>
    <property type="match status" value="1"/>
</dbReference>
<dbReference type="Pfam" id="PF01843">
    <property type="entry name" value="DIL"/>
    <property type="match status" value="1"/>
</dbReference>
<dbReference type="PROSITE" id="PS50088">
    <property type="entry name" value="ANK_REPEAT"/>
    <property type="match status" value="1"/>
</dbReference>
<dbReference type="InterPro" id="IPR036890">
    <property type="entry name" value="HATPase_C_sf"/>
</dbReference>
<dbReference type="SUPFAM" id="SSF55874">
    <property type="entry name" value="ATPase domain of HSP90 chaperone/DNA topoisomerase II/histidine kinase"/>
    <property type="match status" value="1"/>
</dbReference>
<dbReference type="GO" id="GO:0007165">
    <property type="term" value="P:signal transduction"/>
    <property type="evidence" value="ECO:0007669"/>
    <property type="project" value="InterPro"/>
</dbReference>
<dbReference type="Gene3D" id="2.30.42.10">
    <property type="match status" value="1"/>
</dbReference>
<dbReference type="Pfam" id="PF25794">
    <property type="entry name" value="SACS"/>
    <property type="match status" value="1"/>
</dbReference>
<dbReference type="CDD" id="cd17116">
    <property type="entry name" value="RA_Radil_like"/>
    <property type="match status" value="1"/>
</dbReference>
<dbReference type="CDD" id="cd22734">
    <property type="entry name" value="FHA_RAIN"/>
    <property type="match status" value="1"/>
</dbReference>
<dbReference type="GO" id="GO:0061172">
    <property type="term" value="P:regulation of establishment of bipolar cell polarity"/>
    <property type="evidence" value="ECO:0007669"/>
    <property type="project" value="TreeGrafter"/>
</dbReference>
<dbReference type="CDD" id="cd08824">
    <property type="entry name" value="LOTUS"/>
    <property type="match status" value="1"/>
</dbReference>
<dbReference type="InterPro" id="IPR013783">
    <property type="entry name" value="Ig-like_fold"/>
</dbReference>
<gene>
    <name evidence="9" type="ORF">COCON_G00027880</name>
</gene>
<dbReference type="CDD" id="cd15472">
    <property type="entry name" value="Myo5p-like_CBD_Rasip1"/>
    <property type="match status" value="1"/>
</dbReference>
<evidence type="ECO:0000259" key="7">
    <source>
        <dbReference type="PROSITE" id="PS51126"/>
    </source>
</evidence>
<dbReference type="Pfam" id="PF00595">
    <property type="entry name" value="PDZ"/>
    <property type="match status" value="1"/>
</dbReference>
<dbReference type="Proteomes" id="UP001152803">
    <property type="component" value="Unassembled WGS sequence"/>
</dbReference>
<dbReference type="InterPro" id="IPR036034">
    <property type="entry name" value="PDZ_sf"/>
</dbReference>
<dbReference type="PROSITE" id="PS51644">
    <property type="entry name" value="HTH_OST"/>
    <property type="match status" value="2"/>
</dbReference>
<evidence type="ECO:0000256" key="1">
    <source>
        <dbReference type="ARBA" id="ARBA00022782"/>
    </source>
</evidence>
<organism evidence="9 10">
    <name type="scientific">Conger conger</name>
    <name type="common">Conger eel</name>
    <name type="synonym">Muraena conger</name>
    <dbReference type="NCBI Taxonomy" id="82655"/>
    <lineage>
        <taxon>Eukaryota</taxon>
        <taxon>Metazoa</taxon>
        <taxon>Chordata</taxon>
        <taxon>Craniata</taxon>
        <taxon>Vertebrata</taxon>
        <taxon>Euteleostomi</taxon>
        <taxon>Actinopterygii</taxon>
        <taxon>Neopterygii</taxon>
        <taxon>Teleostei</taxon>
        <taxon>Anguilliformes</taxon>
        <taxon>Congridae</taxon>
        <taxon>Conger</taxon>
    </lineage>
</organism>
<feature type="region of interest" description="Disordered" evidence="3">
    <location>
        <begin position="1047"/>
        <end position="1076"/>
    </location>
</feature>
<feature type="region of interest" description="Disordered" evidence="3">
    <location>
        <begin position="3653"/>
        <end position="3710"/>
    </location>
</feature>
<feature type="domain" description="HTH OST-type" evidence="8">
    <location>
        <begin position="1361"/>
        <end position="1437"/>
    </location>
</feature>
<dbReference type="SMART" id="SM00248">
    <property type="entry name" value="ANK"/>
    <property type="match status" value="2"/>
</dbReference>
<feature type="region of interest" description="Disordered" evidence="3">
    <location>
        <begin position="1534"/>
        <end position="1574"/>
    </location>
</feature>
<feature type="compositionally biased region" description="Polar residues" evidence="3">
    <location>
        <begin position="1976"/>
        <end position="1985"/>
    </location>
</feature>
<feature type="region of interest" description="Disordered" evidence="3">
    <location>
        <begin position="2376"/>
        <end position="2420"/>
    </location>
</feature>
<feature type="compositionally biased region" description="Polar residues" evidence="3">
    <location>
        <begin position="3910"/>
        <end position="3933"/>
    </location>
</feature>
<dbReference type="Gene3D" id="1.25.40.20">
    <property type="entry name" value="Ankyrin repeat-containing domain"/>
    <property type="match status" value="1"/>
</dbReference>
<dbReference type="InterPro" id="IPR025605">
    <property type="entry name" value="OST-HTH/LOTUS_dom"/>
</dbReference>
<dbReference type="EMBL" id="JAFJMO010000002">
    <property type="protein sequence ID" value="KAJ8283938.1"/>
    <property type="molecule type" value="Genomic_DNA"/>
</dbReference>
<sequence>MISEERSSHLSKQALTFPVGLLISSPKRRLAKLGRKPSNGSLESSSSTTTTRSSESVGVRQPAKNKIRRHNNRLSTVFNRSPLLRESTQGQGPMSDAGDMSAADDPSELSNQISAPGILKIFGNDICHGANYKSVLATTRSSAKELVKEALERYCLDKAEAGAYVLCDVIGRVGEDHQWTMECFRVVGDNEKPLILQSLWKPKEGFARRFEIQKRASVEEKSAEEQDTVTAGINAQARKLQKGRSRVTSVFIEGSAEADGSLDLWRSLSEMDLSVKAKEGHRGHKALPQEDQEAEADKETHCLGHEKEETESSDDNATQYSIHPPFDFPYFLLLQGFSYRQDFVIYLMSGMTTIFGRCSEHSTGEDVERLKVDILLSAPDVLPQHCRVRRLEAPAQGDGKRTVTLLKPLHGAPVTCNGTPLKEEAELRPGDLIGLGDHYLFMFKDPTAPVACQMPPWLTWSSPHPAEPVCKACGSSSPEARVRSRARRISAPCLKDSEGRDLVLLYRLEHEDRILLEIITMADPHGDDHKLTPALLMCLCIQHSATSFQMSDFRRLLLRVASQVQMTMWEKTKELAAIQPEMMSSGDQQDPEELQLLSIEELVPGLRPLLLWMANAIELLHFIQQEVPQLLRWSPEEEDGLDSHMSSMQSASEEAMTVLEEVIMFTFQQSVYYLTKTLYTALPGLLDSNPFSENGQLLVPEGVRSILDILKETLRLLTSFQVHTEIASQLFAYLFFFTNASLFNALMERGSGGGFYQWSRGVQIRANLDLLMDWTQSVELGNLASDFFQKLSSAVNLLATPKENLLQASWRSLRAEFGHLNPAQLHHMLREYNPGRACPASWSPSPEEADAALSTADILERFDNHPPLILPSKNFHLELGRPVKDASLCAQLGRLQEFLLGLGEAVASPVIQKRHSGPGKETASEAFPPFVGGQGSAAAVEPRVTDVSTPPGEEEESASHGATAVPPSHVRTSRSTSSSDLSTCKAVLTQKLKNLELQSSLAGDPDLSCHKRLALDPSCLLTPPNTPQGQELAELEVDTVRHALSVSQDSAGCEGKGQSLSAESTKEKNGSEEEEEEEVFTVELQRGPHGLGMALVDGMKTPLKMTGIYIKSVVPDSPAALCQKLSLGDRILAVNGLSLVGMDYHTGRELIQTSGDSLRTTEFRTCNGDKFNIGPACWPLLGPNQNSDNTPIDQYTTMDKLREDILNLCQHYPQGLPLQKLPRLFRAMYKKPLDLGPGGFLEGVLESMADDLTLECTKAGLMVRPAQYQPPHCDPPAPSSQQYPPVVQAKDCNKEDMLQQLQGEVLYLLHSTPGGVELPKLCSKYRELYGQKLTLSHYGLGGLQELLVLLGGQKDLNIGKKMEKASSDVLELLKEHREGIPIKNLANAFNKKYQRNLSMSKLGLSSVAEFVDSLGDEVLMEKEVIFHRSHVSATGRSRTPKPPCDAPVGSAQAGNGLAVLPSSSQLSVHKSGQDKKELTEAQLLSNVKKVVELYPLARKSIVELQKGYFLLFLTSLPLTLYMSLYDKQPGSQKSEAAARANARSPVVSPGPAELRAESPAGAQNAEAQSAGVTNSTQNAAAWNAATPAVTPAALPTGLSGADFPALGAKMPKGQEKKLRPAGNAALFMDAYRAQERETHRAAMQALEVLESEPSDRRKRRVTVEEVNSLAENAIRTIAADGQRVTVDQVCFRVCQLLRVQSLQSIGIEPGRQLSVIKDFQRTIREVDLYIKSVEAVQTVCTLYELGQGLASLKNMNRFEELNLGPLCRIPLVHKLFQVDCTTRDDDINQIETVDIIRSLRDYKRKQRGVRVDLAEFLKHLADQHNCDSPYALGVRIQSIALSVSTLNAATRTEHAAMDKAKGTIQAEIEEEVSNRMRKIKKSLLEVAQGPTLSSAGSVDLRRKYASLTAAEAVLEVFNQAREVFSTRMAKHVQEFLTRVTGDRLATALFQLAICGGSLEVPHDLVAKGDAHKPTQEKNQAGEKSTTPPPSEAAVKQCLHDIMASFSGVLSLPYMSRLEKKVSEHFRVSQFTQLQQGTFLEFLLKPGIGQILQEAGGGTLALSSQDSQASGFRPSRQDVFEFIRQCGVEDPDRAPFIESALRSHYRVRDSRELGYGPLSSLVGNVIRQKQLGDSFRASLVLYESSLFVKDSRGSVEEKVGLLGSVSREDAVASLVSAPLLEDLAEWAEWELVFEPQHGQLKDFIEKHCAARSGFAALEVRPGVLLRISSSSSDKLFSEAVQELDPVGTAGHLVSIVVADGIANAPAALLANHMESSLAPAVTHEDISVAEDPAVYTRVAKFILDCLIRIPTKICKAFLQQVFLEPLSRVLGQAKSKAVLLQTAKSDTRYLNRLHHLGLLLGMTEWVKDFHTKLRPPTLPVVPPLKKASRESSPDLSEVEDFVESSPEPDLNSETSSLSFTDQDDYEEQKFELVQNAEGRVNGEMADVDSEEARGEQLQSEGPDREEPPANEAEGRLSMCRAVINDIRKSEFGIGVELNEEGQRLMMVHQERLGRSLERLSAELYSKDTHFVLELIQNADDNSYALPGDVQPALAFVLENDCITILNNESGFEEKNIRAICDVGRSTKGKHKYGYIGQKGIGFKSVFKVTDRPEIKSNGFHICFDKSSGPMGYILPHWLEEERPVFTDLQELKQHSWTTQISLPLRSESYQTKNLFHDVHPSLLLFLHRLRSITIVNQNDKRQVSMTRRDLSHNILEVQHTDGMERWLVVKRMIKPRKANSAGLLRLFCGRRDRDRLLIHAPPFCGGLSPPPPPPADSFGCARRWKCTLGALRSYRCPSLPPRGLPTATTAGFDVPHRTCDRTRSSLRPRRSESKITRLAQRLNQRQGDALIKDFRPLFLAGSPGNSQSLDRNFSASMTQQMQNLQLSHKKSGGPASPSAAKRLYRNLSEKLKGSHSSFEEAYFFGRSDRLRKASNMQSSEALFDAVEQQDLDAVQILLYQYTADELDLNTPNSEGLTPLDIAIMTNNVPVAKLLLKAGAQESPHFVSLESRAGHLSTLVQEAGRRVSELSAQVQSEGLSLDSSDKDKQLKAWEWRYKLYKRMRTGFEHARTPEAPASVRLSVTSSTSLTVTFHEPHSVNSAVVTKYKVEWSCLKDFSLLAGDLILDNVQSLRCTITGLSTGRVYYVRVSAYNMKGWGPAQSSFPPSAAPSNWKECEGREPRHRGHIEAMERLLQQVRATHQHYSCGDTSKLQNPSRKQSVSRSLKHLFHSSNKFVKTLKRGLYVAAVFYHKDSLLVTNEDQIPIVEIDDSYSSSIMQDFLWFAKLSCMWEDVRWLRQSMSASMSSSSTLQARQKMLAAAGQLQNLLGTHNLGRVYYEPIKDRHGNVILVTIREMESLYSFFNGKWMQVSKLQSQRKSLSTPEEPTALDILLITIQDILAFQRRSQHRLSPGLYLGYLKLSSSVDQIKVLVPQRVPNMLCHFKIRDNWNVSRDEWDWLQRLSGPVYVESVDQTADSHTPLFFYELQVAVKGFLKQMNLPLHQAKHFRLYTQEVLELGHNVSFLLLLPASDDVCTAPGQTNPYTLHSGFLNLPLQMFELVHFCTYKEKFISLYCRLSSVLELDALITQLALREAILDAEIATAKQRHQHILDYIQQMDEMRKEMRWITDALQYARYKQPLGGVPITWLVDSKSESTVQKNDSTSSNMDYLPTPSPSPEMRRRKAVSDSQPGSDEEGCSEVFLPTDSDYDSSDALSPRDLDLVYSSSQDISQQAVCALSGSAPDVLHMHDVRYSVCSKDSLEESCSQNMEGLTLAGKAAEKTSSGKLLANPPTKRKLLSKSQPAQHSCFSGPHRWLRVQSESQASSLSEGVYTQQRDSDLPLESATGGAVSIFTGLPQTTFVTHASCSLEEGRAAQKEPRQNVRRIFVEPCKETSPSKDVSGVRAEAAALYDGSSAQDVDSDDQTNAQVSEILSSTL</sequence>
<feature type="compositionally biased region" description="Low complexity" evidence="3">
    <location>
        <begin position="93"/>
        <end position="104"/>
    </location>
</feature>
<dbReference type="Gene3D" id="2.60.40.10">
    <property type="entry name" value="Immunoglobulins"/>
    <property type="match status" value="1"/>
</dbReference>
<evidence type="ECO:0000259" key="4">
    <source>
        <dbReference type="PROSITE" id="PS50106"/>
    </source>
</evidence>
<dbReference type="CDD" id="cd06690">
    <property type="entry name" value="PDZ_Radil-like"/>
    <property type="match status" value="1"/>
</dbReference>
<dbReference type="SMART" id="SM00060">
    <property type="entry name" value="FN3"/>
    <property type="match status" value="1"/>
</dbReference>
<dbReference type="SUPFAM" id="SSF49265">
    <property type="entry name" value="Fibronectin type III"/>
    <property type="match status" value="1"/>
</dbReference>
<dbReference type="InterPro" id="IPR002110">
    <property type="entry name" value="Ankyrin_rpt"/>
</dbReference>
<feature type="compositionally biased region" description="Basic residues" evidence="3">
    <location>
        <begin position="63"/>
        <end position="72"/>
    </location>
</feature>
<dbReference type="SUPFAM" id="SSF50156">
    <property type="entry name" value="PDZ domain-like"/>
    <property type="match status" value="1"/>
</dbReference>
<dbReference type="GO" id="GO:0005819">
    <property type="term" value="C:spindle"/>
    <property type="evidence" value="ECO:0007669"/>
    <property type="project" value="TreeGrafter"/>
</dbReference>
<dbReference type="SMART" id="SM00228">
    <property type="entry name" value="PDZ"/>
    <property type="match status" value="1"/>
</dbReference>
<feature type="compositionally biased region" description="Polar residues" evidence="3">
    <location>
        <begin position="2410"/>
        <end position="2419"/>
    </location>
</feature>
<dbReference type="PANTHER" id="PTHR21437:SF3">
    <property type="entry name" value="ANKYRIN REPEAT AND FIBRONECTIN TYPE-III DOMAIN-CONTAINING PROTEIN 1"/>
    <property type="match status" value="1"/>
</dbReference>
<dbReference type="InterPro" id="IPR002710">
    <property type="entry name" value="Dilute_dom"/>
</dbReference>
<dbReference type="InterPro" id="IPR000159">
    <property type="entry name" value="RA_dom"/>
</dbReference>
<dbReference type="PANTHER" id="PTHR21437">
    <property type="entry name" value="WIDE AWAKE"/>
    <property type="match status" value="1"/>
</dbReference>
<dbReference type="CDD" id="cd00063">
    <property type="entry name" value="FN3"/>
    <property type="match status" value="1"/>
</dbReference>
<feature type="region of interest" description="Disordered" evidence="3">
    <location>
        <begin position="2436"/>
        <end position="2473"/>
    </location>
</feature>
<dbReference type="InterPro" id="IPR008984">
    <property type="entry name" value="SMAD_FHA_dom_sf"/>
</dbReference>
<dbReference type="GO" id="GO:0030154">
    <property type="term" value="P:cell differentiation"/>
    <property type="evidence" value="ECO:0007669"/>
    <property type="project" value="UniProtKB-KW"/>
</dbReference>
<keyword evidence="1" id="KW-0221">Differentiation</keyword>
<dbReference type="Pfam" id="PF00041">
    <property type="entry name" value="fn3"/>
    <property type="match status" value="1"/>
</dbReference>
<dbReference type="InterPro" id="IPR041966">
    <property type="entry name" value="LOTUS-like"/>
</dbReference>
<dbReference type="PROSITE" id="PS50106">
    <property type="entry name" value="PDZ"/>
    <property type="match status" value="1"/>
</dbReference>
<protein>
    <submittedName>
        <fullName evidence="9">Uncharacterized protein</fullName>
    </submittedName>
</protein>
<feature type="domain" description="Fibronectin type-III" evidence="6">
    <location>
        <begin position="3073"/>
        <end position="3169"/>
    </location>
</feature>
<dbReference type="Pfam" id="PF12872">
    <property type="entry name" value="OST-HTH"/>
    <property type="match status" value="3"/>
</dbReference>
<feature type="repeat" description="ANK" evidence="2">
    <location>
        <begin position="2973"/>
        <end position="2999"/>
    </location>
</feature>
<dbReference type="OrthoDB" id="3908708at2759"/>
<feature type="domain" description="Dilute" evidence="7">
    <location>
        <begin position="592"/>
        <end position="865"/>
    </location>
</feature>
<dbReference type="InterPro" id="IPR058210">
    <property type="entry name" value="SACS/Nov_dom"/>
</dbReference>
<feature type="region of interest" description="Disordered" evidence="3">
    <location>
        <begin position="2806"/>
        <end position="2831"/>
    </location>
</feature>
<evidence type="ECO:0000259" key="8">
    <source>
        <dbReference type="PROSITE" id="PS51644"/>
    </source>
</evidence>
<feature type="region of interest" description="Disordered" evidence="3">
    <location>
        <begin position="913"/>
        <end position="982"/>
    </location>
</feature>
<dbReference type="SUPFAM" id="SSF48403">
    <property type="entry name" value="Ankyrin repeat"/>
    <property type="match status" value="1"/>
</dbReference>
<evidence type="ECO:0000259" key="6">
    <source>
        <dbReference type="PROSITE" id="PS50853"/>
    </source>
</evidence>
<name>A0A9Q1DY63_CONCO</name>
<dbReference type="InterPro" id="IPR001478">
    <property type="entry name" value="PDZ"/>
</dbReference>
<feature type="compositionally biased region" description="Polar residues" evidence="3">
    <location>
        <begin position="3653"/>
        <end position="3664"/>
    </location>
</feature>
<dbReference type="SUPFAM" id="SSF54236">
    <property type="entry name" value="Ubiquitin-like"/>
    <property type="match status" value="1"/>
</dbReference>
<proteinExistence type="predicted"/>
<dbReference type="InterPro" id="IPR036770">
    <property type="entry name" value="Ankyrin_rpt-contain_sf"/>
</dbReference>
<feature type="domain" description="PDZ" evidence="4">
    <location>
        <begin position="1081"/>
        <end position="1159"/>
    </location>
</feature>
<feature type="region of interest" description="Disordered" evidence="3">
    <location>
        <begin position="3908"/>
        <end position="3933"/>
    </location>
</feature>
<feature type="region of interest" description="Disordered" evidence="3">
    <location>
        <begin position="1431"/>
        <end position="1452"/>
    </location>
</feature>
<dbReference type="PROSITE" id="PS51126">
    <property type="entry name" value="DILUTE"/>
    <property type="match status" value="1"/>
</dbReference>
<feature type="region of interest" description="Disordered" evidence="3">
    <location>
        <begin position="277"/>
        <end position="299"/>
    </location>
</feature>
<comment type="caution">
    <text evidence="9">The sequence shown here is derived from an EMBL/GenBank/DDBJ whole genome shotgun (WGS) entry which is preliminary data.</text>
</comment>
<keyword evidence="2" id="KW-0040">ANK repeat</keyword>
<feature type="region of interest" description="Disordered" evidence="3">
    <location>
        <begin position="30"/>
        <end position="109"/>
    </location>
</feature>
<dbReference type="Gene3D" id="3.10.20.90">
    <property type="entry name" value="Phosphatidylinositol 3-kinase Catalytic Subunit, Chain A, domain 1"/>
    <property type="match status" value="1"/>
</dbReference>
<dbReference type="Gene3D" id="3.30.420.610">
    <property type="entry name" value="LOTUS domain-like"/>
    <property type="match status" value="3"/>
</dbReference>
<reference evidence="9" key="1">
    <citation type="journal article" date="2023" name="Science">
        <title>Genome structures resolve the early diversification of teleost fishes.</title>
        <authorList>
            <person name="Parey E."/>
            <person name="Louis A."/>
            <person name="Montfort J."/>
            <person name="Bouchez O."/>
            <person name="Roques C."/>
            <person name="Iampietro C."/>
            <person name="Lluch J."/>
            <person name="Castinel A."/>
            <person name="Donnadieu C."/>
            <person name="Desvignes T."/>
            <person name="Floi Bucao C."/>
            <person name="Jouanno E."/>
            <person name="Wen M."/>
            <person name="Mejri S."/>
            <person name="Dirks R."/>
            <person name="Jansen H."/>
            <person name="Henkel C."/>
            <person name="Chen W.J."/>
            <person name="Zahm M."/>
            <person name="Cabau C."/>
            <person name="Klopp C."/>
            <person name="Thompson A.W."/>
            <person name="Robinson-Rechavi M."/>
            <person name="Braasch I."/>
            <person name="Lecointre G."/>
            <person name="Bobe J."/>
            <person name="Postlethwait J.H."/>
            <person name="Berthelot C."/>
            <person name="Roest Crollius H."/>
            <person name="Guiguen Y."/>
        </authorList>
    </citation>
    <scope>NUCLEOTIDE SEQUENCE</scope>
    <source>
        <strain evidence="9">Concon-B</strain>
    </source>
</reference>
<feature type="compositionally biased region" description="Basic and acidic residues" evidence="3">
    <location>
        <begin position="2813"/>
        <end position="2831"/>
    </location>
</feature>
<feature type="domain" description="Ras-associating" evidence="5">
    <location>
        <begin position="115"/>
        <end position="217"/>
    </location>
</feature>
<feature type="region of interest" description="Disordered" evidence="3">
    <location>
        <begin position="1970"/>
        <end position="1992"/>
    </location>
</feature>
<evidence type="ECO:0000259" key="5">
    <source>
        <dbReference type="PROSITE" id="PS50200"/>
    </source>
</evidence>
<evidence type="ECO:0000256" key="3">
    <source>
        <dbReference type="SAM" id="MobiDB-lite"/>
    </source>
</evidence>
<dbReference type="InterPro" id="IPR029071">
    <property type="entry name" value="Ubiquitin-like_domsf"/>
</dbReference>
<dbReference type="InterPro" id="IPR003961">
    <property type="entry name" value="FN3_dom"/>
</dbReference>
<dbReference type="Gene3D" id="2.60.200.20">
    <property type="match status" value="1"/>
</dbReference>